<evidence type="ECO:0000256" key="6">
    <source>
        <dbReference type="SAM" id="Coils"/>
    </source>
</evidence>
<reference evidence="9 10" key="1">
    <citation type="submission" date="2020-04" db="EMBL/GenBank/DDBJ databases">
        <authorList>
            <person name="Alioto T."/>
            <person name="Alioto T."/>
            <person name="Gomez Garrido J."/>
        </authorList>
    </citation>
    <scope>NUCLEOTIDE SEQUENCE [LARGE SCALE GENOMIC DNA]</scope>
</reference>
<dbReference type="InterPro" id="IPR016187">
    <property type="entry name" value="CTDL_fold"/>
</dbReference>
<keyword evidence="6" id="KW-0175">Coiled coil</keyword>
<keyword evidence="4" id="KW-0430">Lectin</keyword>
<gene>
    <name evidence="9" type="ORF">CLODIP_2_CD08208</name>
</gene>
<comment type="subcellular location">
    <subcellularLocation>
        <location evidence="1">Secreted</location>
    </subcellularLocation>
</comment>
<dbReference type="Gene3D" id="3.10.100.10">
    <property type="entry name" value="Mannose-Binding Protein A, subunit A"/>
    <property type="match status" value="1"/>
</dbReference>
<proteinExistence type="predicted"/>
<evidence type="ECO:0000256" key="1">
    <source>
        <dbReference type="ARBA" id="ARBA00004613"/>
    </source>
</evidence>
<feature type="coiled-coil region" evidence="6">
    <location>
        <begin position="121"/>
        <end position="281"/>
    </location>
</feature>
<dbReference type="Proteomes" id="UP000494165">
    <property type="component" value="Unassembled WGS sequence"/>
</dbReference>
<evidence type="ECO:0000256" key="7">
    <source>
        <dbReference type="SAM" id="SignalP"/>
    </source>
</evidence>
<keyword evidence="5" id="KW-1015">Disulfide bond</keyword>
<feature type="chain" id="PRO_5035871130" description="C-type lectin domain-containing protein" evidence="7">
    <location>
        <begin position="19"/>
        <end position="427"/>
    </location>
</feature>
<keyword evidence="2" id="KW-0964">Secreted</keyword>
<comment type="caution">
    <text evidence="9">The sequence shown here is derived from an EMBL/GenBank/DDBJ whole genome shotgun (WGS) entry which is preliminary data.</text>
</comment>
<evidence type="ECO:0000313" key="9">
    <source>
        <dbReference type="EMBL" id="CAB3370514.1"/>
    </source>
</evidence>
<feature type="signal peptide" evidence="7">
    <location>
        <begin position="1"/>
        <end position="18"/>
    </location>
</feature>
<dbReference type="PROSITE" id="PS50041">
    <property type="entry name" value="C_TYPE_LECTIN_2"/>
    <property type="match status" value="1"/>
</dbReference>
<evidence type="ECO:0000259" key="8">
    <source>
        <dbReference type="PROSITE" id="PS50041"/>
    </source>
</evidence>
<dbReference type="OrthoDB" id="6369810at2759"/>
<evidence type="ECO:0000256" key="3">
    <source>
        <dbReference type="ARBA" id="ARBA00022729"/>
    </source>
</evidence>
<dbReference type="PANTHER" id="PTHR22799">
    <property type="entry name" value="TETRANECTIN-RELATED"/>
    <property type="match status" value="1"/>
</dbReference>
<evidence type="ECO:0000256" key="4">
    <source>
        <dbReference type="ARBA" id="ARBA00022734"/>
    </source>
</evidence>
<accession>A0A8S1CLV8</accession>
<dbReference type="GO" id="GO:0005615">
    <property type="term" value="C:extracellular space"/>
    <property type="evidence" value="ECO:0007669"/>
    <property type="project" value="TreeGrafter"/>
</dbReference>
<dbReference type="InterPro" id="IPR016186">
    <property type="entry name" value="C-type_lectin-like/link_sf"/>
</dbReference>
<dbReference type="GO" id="GO:0008083">
    <property type="term" value="F:growth factor activity"/>
    <property type="evidence" value="ECO:0007669"/>
    <property type="project" value="TreeGrafter"/>
</dbReference>
<dbReference type="CDD" id="cd00037">
    <property type="entry name" value="CLECT"/>
    <property type="match status" value="1"/>
</dbReference>
<sequence>MLRTTVLFLLLSLAAIQAKDDLDCETAKESLQRSFDVLSISTRELGRQCREEKRECDKKMREFAKLKDDFDTCEIDKNNMGNEIVNYAASIDEISSALYRCNMKLEEEETATQNSDILEIEENATRENEALTAALESARHEASELRQKLENEITRKDGLLEQINALNESKTNLEALLQGEKESKENLRVQLDAEKASADAMRKELHSLKEEKMQLQQLSADYIANYTDTRTEINELKKHVARLEKENKNVLKKLAICNELRAQAVDDATDANNQQNEIENNKNGTEKCGRIGRGLDLTRTPSGVYYFNHKTALPWVSANDFCRSRGLDLASAETEEEILEVGRVRSLGYHVAFWTAASDRGHPAGQFHWPSGRKVASSLWFPGQPDQASQGREDCAYVYGSKLKDSPCSASFYFACQVPRECIPHLN</sequence>
<keyword evidence="3 7" id="KW-0732">Signal</keyword>
<dbReference type="SUPFAM" id="SSF56436">
    <property type="entry name" value="C-type lectin-like"/>
    <property type="match status" value="1"/>
</dbReference>
<evidence type="ECO:0000256" key="5">
    <source>
        <dbReference type="ARBA" id="ARBA00023157"/>
    </source>
</evidence>
<name>A0A8S1CLV8_9INSE</name>
<evidence type="ECO:0000313" key="10">
    <source>
        <dbReference type="Proteomes" id="UP000494165"/>
    </source>
</evidence>
<dbReference type="InterPro" id="IPR001304">
    <property type="entry name" value="C-type_lectin-like"/>
</dbReference>
<keyword evidence="10" id="KW-1185">Reference proteome</keyword>
<organism evidence="9 10">
    <name type="scientific">Cloeon dipterum</name>
    <dbReference type="NCBI Taxonomy" id="197152"/>
    <lineage>
        <taxon>Eukaryota</taxon>
        <taxon>Metazoa</taxon>
        <taxon>Ecdysozoa</taxon>
        <taxon>Arthropoda</taxon>
        <taxon>Hexapoda</taxon>
        <taxon>Insecta</taxon>
        <taxon>Pterygota</taxon>
        <taxon>Palaeoptera</taxon>
        <taxon>Ephemeroptera</taxon>
        <taxon>Pisciforma</taxon>
        <taxon>Baetidae</taxon>
        <taxon>Cloeon</taxon>
    </lineage>
</organism>
<evidence type="ECO:0000256" key="2">
    <source>
        <dbReference type="ARBA" id="ARBA00022525"/>
    </source>
</evidence>
<dbReference type="PANTHER" id="PTHR22799:SF1">
    <property type="entry name" value="C-TYPE LECTIN DOMAIN FAMILY 11 MEMBER A"/>
    <property type="match status" value="1"/>
</dbReference>
<dbReference type="AlphaFoldDB" id="A0A8S1CLV8"/>
<dbReference type="InterPro" id="IPR051663">
    <property type="entry name" value="CLec_Tetranectin-domain"/>
</dbReference>
<dbReference type="EMBL" id="CADEPI010000053">
    <property type="protein sequence ID" value="CAB3370514.1"/>
    <property type="molecule type" value="Genomic_DNA"/>
</dbReference>
<dbReference type="InterPro" id="IPR018378">
    <property type="entry name" value="C-type_lectin_CS"/>
</dbReference>
<feature type="domain" description="C-type lectin" evidence="8">
    <location>
        <begin position="305"/>
        <end position="417"/>
    </location>
</feature>
<dbReference type="SMART" id="SM00034">
    <property type="entry name" value="CLECT"/>
    <property type="match status" value="1"/>
</dbReference>
<dbReference type="GO" id="GO:0030246">
    <property type="term" value="F:carbohydrate binding"/>
    <property type="evidence" value="ECO:0007669"/>
    <property type="project" value="UniProtKB-KW"/>
</dbReference>
<protein>
    <recommendedName>
        <fullName evidence="8">C-type lectin domain-containing protein</fullName>
    </recommendedName>
</protein>
<dbReference type="PROSITE" id="PS00615">
    <property type="entry name" value="C_TYPE_LECTIN_1"/>
    <property type="match status" value="1"/>
</dbReference>
<dbReference type="Pfam" id="PF00059">
    <property type="entry name" value="Lectin_C"/>
    <property type="match status" value="1"/>
</dbReference>